<evidence type="ECO:0000313" key="4">
    <source>
        <dbReference type="EMBL" id="ATL68757.1"/>
    </source>
</evidence>
<dbReference type="InterPro" id="IPR041664">
    <property type="entry name" value="AAA_16"/>
</dbReference>
<dbReference type="SMART" id="SM00421">
    <property type="entry name" value="HTH_LUXR"/>
    <property type="match status" value="1"/>
</dbReference>
<feature type="domain" description="HTH luxR-type" evidence="3">
    <location>
        <begin position="406"/>
        <end position="471"/>
    </location>
</feature>
<dbReference type="PANTHER" id="PTHR16305:SF35">
    <property type="entry name" value="TRANSCRIPTIONAL ACTIVATOR DOMAIN"/>
    <property type="match status" value="1"/>
</dbReference>
<dbReference type="AlphaFoldDB" id="A0A291RN05"/>
<dbReference type="Proteomes" id="UP000221961">
    <property type="component" value="Chromosome"/>
</dbReference>
<keyword evidence="2" id="KW-0067">ATP-binding</keyword>
<dbReference type="CDD" id="cd06170">
    <property type="entry name" value="LuxR_C_like"/>
    <property type="match status" value="1"/>
</dbReference>
<dbReference type="PROSITE" id="PS50043">
    <property type="entry name" value="HTH_LUXR_2"/>
    <property type="match status" value="1"/>
</dbReference>
<dbReference type="GO" id="GO:0004016">
    <property type="term" value="F:adenylate cyclase activity"/>
    <property type="evidence" value="ECO:0007669"/>
    <property type="project" value="TreeGrafter"/>
</dbReference>
<dbReference type="EMBL" id="CP023778">
    <property type="protein sequence ID" value="ATL68757.1"/>
    <property type="molecule type" value="Genomic_DNA"/>
</dbReference>
<evidence type="ECO:0000259" key="3">
    <source>
        <dbReference type="PROSITE" id="PS50043"/>
    </source>
</evidence>
<dbReference type="PANTHER" id="PTHR16305">
    <property type="entry name" value="TESTICULAR SOLUBLE ADENYLYL CYCLASE"/>
    <property type="match status" value="1"/>
</dbReference>
<evidence type="ECO:0000256" key="1">
    <source>
        <dbReference type="ARBA" id="ARBA00022741"/>
    </source>
</evidence>
<keyword evidence="1" id="KW-0547">Nucleotide-binding</keyword>
<dbReference type="InterPro" id="IPR000792">
    <property type="entry name" value="Tscrpt_reg_LuxR_C"/>
</dbReference>
<proteinExistence type="predicted"/>
<dbReference type="InterPro" id="IPR016032">
    <property type="entry name" value="Sig_transdc_resp-reg_C-effctor"/>
</dbReference>
<dbReference type="GO" id="GO:0006355">
    <property type="term" value="P:regulation of DNA-templated transcription"/>
    <property type="evidence" value="ECO:0007669"/>
    <property type="project" value="InterPro"/>
</dbReference>
<reference evidence="4 5" key="1">
    <citation type="submission" date="2017-10" db="EMBL/GenBank/DDBJ databases">
        <title>Comparative genomics between pathogenic Norcardia.</title>
        <authorList>
            <person name="Zeng L."/>
        </authorList>
    </citation>
    <scope>NUCLEOTIDE SEQUENCE [LARGE SCALE GENOMIC DNA]</scope>
    <source>
        <strain evidence="4 5">NC_YFY_NT001</strain>
    </source>
</reference>
<dbReference type="Pfam" id="PF00196">
    <property type="entry name" value="GerE"/>
    <property type="match status" value="1"/>
</dbReference>
<dbReference type="GO" id="GO:0005524">
    <property type="term" value="F:ATP binding"/>
    <property type="evidence" value="ECO:0007669"/>
    <property type="project" value="UniProtKB-KW"/>
</dbReference>
<evidence type="ECO:0000313" key="5">
    <source>
        <dbReference type="Proteomes" id="UP000221961"/>
    </source>
</evidence>
<dbReference type="SUPFAM" id="SSF52540">
    <property type="entry name" value="P-loop containing nucleoside triphosphate hydrolases"/>
    <property type="match status" value="1"/>
</dbReference>
<dbReference type="GO" id="GO:0005737">
    <property type="term" value="C:cytoplasm"/>
    <property type="evidence" value="ECO:0007669"/>
    <property type="project" value="TreeGrafter"/>
</dbReference>
<dbReference type="Gene3D" id="1.10.10.10">
    <property type="entry name" value="Winged helix-like DNA-binding domain superfamily/Winged helix DNA-binding domain"/>
    <property type="match status" value="1"/>
</dbReference>
<dbReference type="KEGG" id="ntp:CRH09_23770"/>
<dbReference type="PRINTS" id="PR00038">
    <property type="entry name" value="HTHLUXR"/>
</dbReference>
<name>A0A291RN05_9NOCA</name>
<dbReference type="Pfam" id="PF13191">
    <property type="entry name" value="AAA_16"/>
    <property type="match status" value="1"/>
</dbReference>
<gene>
    <name evidence="4" type="ORF">CRH09_23770</name>
</gene>
<organism evidence="4 5">
    <name type="scientific">Nocardia terpenica</name>
    <dbReference type="NCBI Taxonomy" id="455432"/>
    <lineage>
        <taxon>Bacteria</taxon>
        <taxon>Bacillati</taxon>
        <taxon>Actinomycetota</taxon>
        <taxon>Actinomycetes</taxon>
        <taxon>Mycobacteriales</taxon>
        <taxon>Nocardiaceae</taxon>
        <taxon>Nocardia</taxon>
    </lineage>
</organism>
<dbReference type="SUPFAM" id="SSF46894">
    <property type="entry name" value="C-terminal effector domain of the bipartite response regulators"/>
    <property type="match status" value="1"/>
</dbReference>
<accession>A0A291RN05</accession>
<protein>
    <recommendedName>
        <fullName evidence="3">HTH luxR-type domain-containing protein</fullName>
    </recommendedName>
</protein>
<dbReference type="GO" id="GO:0003677">
    <property type="term" value="F:DNA binding"/>
    <property type="evidence" value="ECO:0007669"/>
    <property type="project" value="InterPro"/>
</dbReference>
<evidence type="ECO:0000256" key="2">
    <source>
        <dbReference type="ARBA" id="ARBA00022840"/>
    </source>
</evidence>
<dbReference type="InterPro" id="IPR036388">
    <property type="entry name" value="WH-like_DNA-bd_sf"/>
</dbReference>
<sequence length="472" mass="51436">MRHCGTNRMVSLPSLDSLVPLGTIRYERRECEGELPHTVSASRVISFRVARIVCAYSAGAVRIQRSRSLLLVRKSRRRLCRERQLKSTVLRSPLRGRAQEMDRIHRALEFGRRGGCSLVVVEGVPGSGKTRLLDDCVAAAAPQGFDISPGLVMTEPDLPTLVVIDDAHNYGERSRDTILSQRYGRYHSQTVWLLARRSYSGAGDLDALVASSTGYSDTIVLDSLTPAATTELAGDLLGAAPSPALAEVIARAEGNPGLVTELLVGMQEENSLVVSEFEAELVADRLPRRLIDHVEALLLGYSDQCRQLLRVAAVLGRQVSVGTLAPMLAISPSALLSLLDEAVATGALECGGGDRVQFRNELLWRIIVTSIPTPLRRALRRQATDITESAGDDGEHDPANTVATPEFSTIRGFNEQESAIIRLVQQGLTNRQIARSLLISPHTVNYHLKKLFRKVGVNSRVALLAAVRHRGA</sequence>
<dbReference type="InterPro" id="IPR027417">
    <property type="entry name" value="P-loop_NTPase"/>
</dbReference>